<sequence>MTRQKHAQNARSRVENPVIMAFAFGADQPDAGQHAVTVCTWTPEALSITQALKTKLGRAANLPTRDLRFRVQVRDPGVIRTEDDLGLGYTPQPLLYTRTEPDLAAEEANAAVAVWATKILKAQQGVDAALARELEDLALDGKAVRAQVQHKNVFSWDVNRRTGSARKPKNSNLYADLADFAGSLLEGQEVYPEAGPMRRVVTENLRDGTAVLMTDPLVRVIGDAELRFSLGLEISVETYPARALPVLQVKHKKFVWAREPRDGVRHLSGYLLPKGDTRALKFRLNPDLSFEEGYQALVDNYGVPATSAEHLARNGLRLGGHQIVINHQNGRAESNAALRGIPVIDQKCSFERLTALLAPHGLHPWQGLEEVPSHYGEKNDADMAWKILFAEDDEDTDQRPGKGKPKGAATIEREQRKALKAFEDWVARVREDINAHYGTAHHIILGYGSGLREDAEKAREILQQTLQDKAVIKLLAIPKDTHGNRADLPDSGRDIKTVDRAATRERAWAPFVQQVREYAAATPELPVTGVIIMADLWYQSPRDGRNRKDDPINKRAARLTLNRQLGLMVQYLLPRARMKTGVINDKLARNFQIRTINAWRDLAWKSIGKMNALDEKIRLSFQAPPADPQALTLLGVGIIRLNRKKSTHNATSFIPYAIELDPVSGTCMGTLLLSRGSDAPRATPMLPLPELVRELNANGPSYLVRRRTARDTNLERRALTQSFLHQVIAERAAHHPGLIVLADAGTLSGMWPWLADEAIDPHNVALNDEPNAHMDFPDAAFLRLRPDHAPKVLKDSDVNVIIDGESRAASTWSSADLYHLTDTAGSMHTYLSFGSRIFKGRRTRSAYRTMTDGKGEIIHPKNDAWITPNAIEVTVVRPGAHQPDELAKFTEALRSDLAHFGSWINNPGPLHFASLLKEYTPDYELAEVEDGDDLEEEQPEAMPNLFDFNFA</sequence>
<feature type="domain" description="pPIWI-RE RNaseH" evidence="1">
    <location>
        <begin position="634"/>
        <end position="922"/>
    </location>
</feature>
<evidence type="ECO:0000259" key="1">
    <source>
        <dbReference type="Pfam" id="PF13032"/>
    </source>
</evidence>
<name>A0AAE3XC55_9DEIO</name>
<dbReference type="EMBL" id="JAVDQK010000004">
    <property type="protein sequence ID" value="MDR6218234.1"/>
    <property type="molecule type" value="Genomic_DNA"/>
</dbReference>
<feature type="domain" description="Prokaryotic pPIWI-RE MID" evidence="3">
    <location>
        <begin position="470"/>
        <end position="602"/>
    </location>
</feature>
<dbReference type="Proteomes" id="UP001185331">
    <property type="component" value="Unassembled WGS sequence"/>
</dbReference>
<evidence type="ECO:0000259" key="2">
    <source>
        <dbReference type="Pfam" id="PF13111"/>
    </source>
</evidence>
<dbReference type="Pfam" id="PF18157">
    <property type="entry name" value="MID_pPIWI_RE"/>
    <property type="match status" value="1"/>
</dbReference>
<evidence type="ECO:0008006" key="6">
    <source>
        <dbReference type="Google" id="ProtNLM"/>
    </source>
</evidence>
<accession>A0AAE3XC55</accession>
<dbReference type="Pfam" id="PF13111">
    <property type="entry name" value="pPIWI_RE_X"/>
    <property type="match status" value="1"/>
</dbReference>
<reference evidence="4" key="1">
    <citation type="submission" date="2023-07" db="EMBL/GenBank/DDBJ databases">
        <title>Sorghum-associated microbial communities from plants grown in Nebraska, USA.</title>
        <authorList>
            <person name="Schachtman D."/>
        </authorList>
    </citation>
    <scope>NUCLEOTIDE SEQUENCE</scope>
    <source>
        <strain evidence="4">BE330</strain>
    </source>
</reference>
<evidence type="ECO:0000313" key="5">
    <source>
        <dbReference type="Proteomes" id="UP001185331"/>
    </source>
</evidence>
<dbReference type="InterPro" id="IPR025085">
    <property type="entry name" value="pPIWI_RE_X"/>
</dbReference>
<organism evidence="4 5">
    <name type="scientific">Deinococcus soli</name>
    <name type="common">ex Cha et al. 2016</name>
    <dbReference type="NCBI Taxonomy" id="1309411"/>
    <lineage>
        <taxon>Bacteria</taxon>
        <taxon>Thermotogati</taxon>
        <taxon>Deinococcota</taxon>
        <taxon>Deinococci</taxon>
        <taxon>Deinococcales</taxon>
        <taxon>Deinococcaceae</taxon>
        <taxon>Deinococcus</taxon>
    </lineage>
</organism>
<dbReference type="InterPro" id="IPR024996">
    <property type="entry name" value="RNaseH_pPIWI_RE"/>
</dbReference>
<dbReference type="Pfam" id="PF13032">
    <property type="entry name" value="RNaseH_pPIWI_RE"/>
    <property type="match status" value="1"/>
</dbReference>
<comment type="caution">
    <text evidence="4">The sequence shown here is derived from an EMBL/GenBank/DDBJ whole genome shotgun (WGS) entry which is preliminary data.</text>
</comment>
<proteinExistence type="predicted"/>
<dbReference type="AlphaFoldDB" id="A0AAE3XC55"/>
<gene>
    <name evidence="4" type="ORF">J2Y00_001797</name>
</gene>
<protein>
    <recommendedName>
        <fullName evidence="6">DUF3893 domain-containing protein</fullName>
    </recommendedName>
</protein>
<dbReference type="InterPro" id="IPR040496">
    <property type="entry name" value="MID_pPIWI_RE"/>
</dbReference>
<evidence type="ECO:0000313" key="4">
    <source>
        <dbReference type="EMBL" id="MDR6218234.1"/>
    </source>
</evidence>
<dbReference type="RefSeq" id="WP_309854504.1">
    <property type="nucleotide sequence ID" value="NZ_JAVDQJ010000005.1"/>
</dbReference>
<feature type="domain" description="pPIWI-RE module N-terminal" evidence="2">
    <location>
        <begin position="27"/>
        <end position="260"/>
    </location>
</feature>
<evidence type="ECO:0000259" key="3">
    <source>
        <dbReference type="Pfam" id="PF18157"/>
    </source>
</evidence>